<sequence length="84" mass="8317">MLGRGRSGVTGWASPFGFAGAGARPGCSDGQLGVEMPLLSGGAIVSDRMVSGVLPAVRGDVRWAVASVLWGGLVVPIGPALRGA</sequence>
<dbReference type="AlphaFoldDB" id="A0A286P170"/>
<accession>A0A286P170</accession>
<proteinExistence type="predicted"/>
<organism evidence="1">
    <name type="scientific">Streptomyces sp. HA201</name>
    <dbReference type="NCBI Taxonomy" id="1898030"/>
    <lineage>
        <taxon>Bacteria</taxon>
        <taxon>Bacillati</taxon>
        <taxon>Actinomycetota</taxon>
        <taxon>Actinomycetes</taxon>
        <taxon>Kitasatosporales</taxon>
        <taxon>Streptomycetaceae</taxon>
        <taxon>Streptomyces</taxon>
    </lineage>
</organism>
<reference evidence="1" key="1">
    <citation type="submission" date="2016-09" db="EMBL/GenBank/DDBJ databases">
        <title>Transglutaminase gene and flanking region of Streptomyces sp. HA201 strain.</title>
        <authorList>
            <person name="Ueda K."/>
        </authorList>
    </citation>
    <scope>NUCLEOTIDE SEQUENCE</scope>
    <source>
        <strain evidence="1">HA201</strain>
    </source>
</reference>
<protein>
    <submittedName>
        <fullName evidence="1">Uncharacterized protein</fullName>
    </submittedName>
</protein>
<evidence type="ECO:0000313" key="1">
    <source>
        <dbReference type="EMBL" id="BBA30763.1"/>
    </source>
</evidence>
<name>A0A286P170_9ACTN</name>
<dbReference type="EMBL" id="LC180163">
    <property type="protein sequence ID" value="BBA30763.1"/>
    <property type="molecule type" value="Genomic_DNA"/>
</dbReference>